<accession>A0A9D4ELG9</accession>
<dbReference type="PANTHER" id="PTHR11188:SF176">
    <property type="entry name" value="ARRESTIN DOMAIN-CONTAINING PROTEIN 1"/>
    <property type="match status" value="1"/>
</dbReference>
<protein>
    <recommendedName>
        <fullName evidence="3">Arrestin C-terminal-like domain-containing protein</fullName>
    </recommendedName>
</protein>
<comment type="similarity">
    <text evidence="1">Belongs to the arrestin family.</text>
</comment>
<organism evidence="4 5">
    <name type="scientific">Dreissena polymorpha</name>
    <name type="common">Zebra mussel</name>
    <name type="synonym">Mytilus polymorpha</name>
    <dbReference type="NCBI Taxonomy" id="45954"/>
    <lineage>
        <taxon>Eukaryota</taxon>
        <taxon>Metazoa</taxon>
        <taxon>Spiralia</taxon>
        <taxon>Lophotrochozoa</taxon>
        <taxon>Mollusca</taxon>
        <taxon>Bivalvia</taxon>
        <taxon>Autobranchia</taxon>
        <taxon>Heteroconchia</taxon>
        <taxon>Euheterodonta</taxon>
        <taxon>Imparidentia</taxon>
        <taxon>Neoheterodontei</taxon>
        <taxon>Myida</taxon>
        <taxon>Dreissenoidea</taxon>
        <taxon>Dreissenidae</taxon>
        <taxon>Dreissena</taxon>
    </lineage>
</organism>
<comment type="caution">
    <text evidence="4">The sequence shown here is derived from an EMBL/GenBank/DDBJ whole genome shotgun (WGS) entry which is preliminary data.</text>
</comment>
<feature type="compositionally biased region" description="Basic residues" evidence="2">
    <location>
        <begin position="376"/>
        <end position="385"/>
    </location>
</feature>
<evidence type="ECO:0000259" key="3">
    <source>
        <dbReference type="SMART" id="SM01017"/>
    </source>
</evidence>
<dbReference type="Pfam" id="PF00339">
    <property type="entry name" value="Arrestin_N"/>
    <property type="match status" value="1"/>
</dbReference>
<dbReference type="InterPro" id="IPR014756">
    <property type="entry name" value="Ig_E-set"/>
</dbReference>
<feature type="compositionally biased region" description="Low complexity" evidence="2">
    <location>
        <begin position="357"/>
        <end position="367"/>
    </location>
</feature>
<gene>
    <name evidence="4" type="ORF">DPMN_159730</name>
</gene>
<dbReference type="AlphaFoldDB" id="A0A9D4ELG9"/>
<dbReference type="Proteomes" id="UP000828390">
    <property type="component" value="Unassembled WGS sequence"/>
</dbReference>
<reference evidence="4" key="2">
    <citation type="submission" date="2020-11" db="EMBL/GenBank/DDBJ databases">
        <authorList>
            <person name="McCartney M.A."/>
            <person name="Auch B."/>
            <person name="Kono T."/>
            <person name="Mallez S."/>
            <person name="Becker A."/>
            <person name="Gohl D.M."/>
            <person name="Silverstein K.A.T."/>
            <person name="Koren S."/>
            <person name="Bechman K.B."/>
            <person name="Herman A."/>
            <person name="Abrahante J.E."/>
            <person name="Garbe J."/>
        </authorList>
    </citation>
    <scope>NUCLEOTIDE SEQUENCE</scope>
    <source>
        <strain evidence="4">Duluth1</strain>
        <tissue evidence="4">Whole animal</tissue>
    </source>
</reference>
<dbReference type="PANTHER" id="PTHR11188">
    <property type="entry name" value="ARRESTIN DOMAIN CONTAINING PROTEIN"/>
    <property type="match status" value="1"/>
</dbReference>
<dbReference type="InterPro" id="IPR011022">
    <property type="entry name" value="Arrestin_C-like"/>
</dbReference>
<dbReference type="SUPFAM" id="SSF81296">
    <property type="entry name" value="E set domains"/>
    <property type="match status" value="2"/>
</dbReference>
<dbReference type="InterPro" id="IPR011021">
    <property type="entry name" value="Arrestin-like_N"/>
</dbReference>
<dbReference type="EMBL" id="JAIWYP010000008">
    <property type="protein sequence ID" value="KAH3781823.1"/>
    <property type="molecule type" value="Genomic_DNA"/>
</dbReference>
<name>A0A9D4ELG9_DREPO</name>
<dbReference type="OrthoDB" id="7785529at2759"/>
<sequence>MDLTYELRDDEDDGDVLTSRKYVTEFEVELTNAHNKTYLLNQLVEGVVRLNLKRPLEIRGIVVWFCGRTDIYWTEKRRGSATKCFDTVQFDAHEDYFNIRNYILEPGYVNAGETRLPFKFQLTPPLPENFEDNLCRIEYFVEATLKLDYNPDNNFKTREDFLVFDPYDLNKTVLPDVSFPVHAQKSLAPKRFCCCGLLPPMVAFLRLTRSGYSPGETIHAQADVENNSPKRIQDVRFSLYEERVYKTKYKTHVVRDDIVSASGGSVGSGETRHWPNVPLTIPKQQLFNVTNSNIFTIRHRLEMLLVPQDLKVVVEIVLGAIPLSNRDIQAPPHSRMGPGRPTGETVADFEKRRKSATDTQTTTSQASLRQHENQTRQRRKDRNRRIYPDNIIDSRTYADHVKNMRHERLPPFDHIDG</sequence>
<dbReference type="Pfam" id="PF02752">
    <property type="entry name" value="Arrestin_C"/>
    <property type="match status" value="1"/>
</dbReference>
<dbReference type="SMART" id="SM01017">
    <property type="entry name" value="Arrestin_C"/>
    <property type="match status" value="1"/>
</dbReference>
<dbReference type="GO" id="GO:0015031">
    <property type="term" value="P:protein transport"/>
    <property type="evidence" value="ECO:0007669"/>
    <property type="project" value="TreeGrafter"/>
</dbReference>
<dbReference type="GO" id="GO:0005737">
    <property type="term" value="C:cytoplasm"/>
    <property type="evidence" value="ECO:0007669"/>
    <property type="project" value="TreeGrafter"/>
</dbReference>
<feature type="region of interest" description="Disordered" evidence="2">
    <location>
        <begin position="326"/>
        <end position="391"/>
    </location>
</feature>
<evidence type="ECO:0000313" key="5">
    <source>
        <dbReference type="Proteomes" id="UP000828390"/>
    </source>
</evidence>
<reference evidence="4" key="1">
    <citation type="journal article" date="2019" name="bioRxiv">
        <title>The Genome of the Zebra Mussel, Dreissena polymorpha: A Resource for Invasive Species Research.</title>
        <authorList>
            <person name="McCartney M.A."/>
            <person name="Auch B."/>
            <person name="Kono T."/>
            <person name="Mallez S."/>
            <person name="Zhang Y."/>
            <person name="Obille A."/>
            <person name="Becker A."/>
            <person name="Abrahante J.E."/>
            <person name="Garbe J."/>
            <person name="Badalamenti J.P."/>
            <person name="Herman A."/>
            <person name="Mangelson H."/>
            <person name="Liachko I."/>
            <person name="Sullivan S."/>
            <person name="Sone E.D."/>
            <person name="Koren S."/>
            <person name="Silverstein K.A.T."/>
            <person name="Beckman K.B."/>
            <person name="Gohl D.M."/>
        </authorList>
    </citation>
    <scope>NUCLEOTIDE SEQUENCE</scope>
    <source>
        <strain evidence="4">Duluth1</strain>
        <tissue evidence="4">Whole animal</tissue>
    </source>
</reference>
<dbReference type="InterPro" id="IPR014752">
    <property type="entry name" value="Arrestin-like_C"/>
</dbReference>
<dbReference type="InterPro" id="IPR050357">
    <property type="entry name" value="Arrestin_domain-protein"/>
</dbReference>
<proteinExistence type="inferred from homology"/>
<evidence type="ECO:0000256" key="2">
    <source>
        <dbReference type="SAM" id="MobiDB-lite"/>
    </source>
</evidence>
<keyword evidence="5" id="KW-1185">Reference proteome</keyword>
<feature type="domain" description="Arrestin C-terminal-like" evidence="3">
    <location>
        <begin position="200"/>
        <end position="323"/>
    </location>
</feature>
<evidence type="ECO:0000256" key="1">
    <source>
        <dbReference type="ARBA" id="ARBA00005298"/>
    </source>
</evidence>
<dbReference type="Gene3D" id="2.60.40.640">
    <property type="match status" value="2"/>
</dbReference>
<evidence type="ECO:0000313" key="4">
    <source>
        <dbReference type="EMBL" id="KAH3781823.1"/>
    </source>
</evidence>